<feature type="transmembrane region" description="Helical" evidence="1">
    <location>
        <begin position="114"/>
        <end position="134"/>
    </location>
</feature>
<feature type="transmembrane region" description="Helical" evidence="1">
    <location>
        <begin position="45"/>
        <end position="69"/>
    </location>
</feature>
<feature type="transmembrane region" description="Helical" evidence="1">
    <location>
        <begin position="76"/>
        <end position="94"/>
    </location>
</feature>
<dbReference type="InterPro" id="IPR000326">
    <property type="entry name" value="PAP2/HPO"/>
</dbReference>
<dbReference type="SUPFAM" id="SSF48317">
    <property type="entry name" value="Acid phosphatase/Vanadium-dependent haloperoxidase"/>
    <property type="match status" value="1"/>
</dbReference>
<dbReference type="RefSeq" id="WP_075131938.1">
    <property type="nucleotide sequence ID" value="NZ_MSIF01000002.1"/>
</dbReference>
<dbReference type="Gene3D" id="1.20.144.10">
    <property type="entry name" value="Phosphatidic acid phosphatase type 2/haloperoxidase"/>
    <property type="match status" value="1"/>
</dbReference>
<name>A0A7Z1B0V0_9PSEU</name>
<feature type="transmembrane region" description="Helical" evidence="1">
    <location>
        <begin position="165"/>
        <end position="185"/>
    </location>
</feature>
<dbReference type="Proteomes" id="UP000185696">
    <property type="component" value="Unassembled WGS sequence"/>
</dbReference>
<gene>
    <name evidence="3" type="ORF">BLA60_07250</name>
</gene>
<dbReference type="SMART" id="SM00014">
    <property type="entry name" value="acidPPc"/>
    <property type="match status" value="1"/>
</dbReference>
<comment type="caution">
    <text evidence="3">The sequence shown here is derived from an EMBL/GenBank/DDBJ whole genome shotgun (WGS) entry which is preliminary data.</text>
</comment>
<evidence type="ECO:0000313" key="4">
    <source>
        <dbReference type="Proteomes" id="UP000185696"/>
    </source>
</evidence>
<sequence length="189" mass="19555">MHKPAVAVTLVAAALITAAYLSDVDTTWRTWLIAHRSPVLTELASAASTVGSALVLIPAALLAALVLAVKGQRQRALLIAATAVTAPVIGYALKNVVDRARPAANHLTEVHSESFPSGHALTSMAIIGLLIVLARNTATTVIAGLVIVAIGTSRVYLGVHWPTDVLAGWLVGALWLAVLLTSALGRAAR</sequence>
<accession>A0A7Z1B0V0</accession>
<dbReference type="PANTHER" id="PTHR14969">
    <property type="entry name" value="SPHINGOSINE-1-PHOSPHATE PHOSPHOHYDROLASE"/>
    <property type="match status" value="1"/>
</dbReference>
<dbReference type="Pfam" id="PF01569">
    <property type="entry name" value="PAP2"/>
    <property type="match status" value="1"/>
</dbReference>
<keyword evidence="1" id="KW-1133">Transmembrane helix</keyword>
<dbReference type="AlphaFoldDB" id="A0A7Z1B0V0"/>
<feature type="domain" description="Phosphatidic acid phosphatase type 2/haloperoxidase" evidence="2">
    <location>
        <begin position="76"/>
        <end position="180"/>
    </location>
</feature>
<reference evidence="3 4" key="1">
    <citation type="submission" date="2016-12" db="EMBL/GenBank/DDBJ databases">
        <title>The draft genome sequence of Actinophytocola xinjiangensis.</title>
        <authorList>
            <person name="Wang W."/>
            <person name="Yuan L."/>
        </authorList>
    </citation>
    <scope>NUCLEOTIDE SEQUENCE [LARGE SCALE GENOMIC DNA]</scope>
    <source>
        <strain evidence="3 4">CGMCC 4.4663</strain>
    </source>
</reference>
<dbReference type="EMBL" id="MSIF01000002">
    <property type="protein sequence ID" value="OLF13029.1"/>
    <property type="molecule type" value="Genomic_DNA"/>
</dbReference>
<dbReference type="OrthoDB" id="5289372at2"/>
<organism evidence="3 4">
    <name type="scientific">Actinophytocola xinjiangensis</name>
    <dbReference type="NCBI Taxonomy" id="485602"/>
    <lineage>
        <taxon>Bacteria</taxon>
        <taxon>Bacillati</taxon>
        <taxon>Actinomycetota</taxon>
        <taxon>Actinomycetes</taxon>
        <taxon>Pseudonocardiales</taxon>
        <taxon>Pseudonocardiaceae</taxon>
    </lineage>
</organism>
<protein>
    <recommendedName>
        <fullName evidence="2">Phosphatidic acid phosphatase type 2/haloperoxidase domain-containing protein</fullName>
    </recommendedName>
</protein>
<feature type="transmembrane region" description="Helical" evidence="1">
    <location>
        <begin position="141"/>
        <end position="159"/>
    </location>
</feature>
<dbReference type="CDD" id="cd03392">
    <property type="entry name" value="PAP2_like_2"/>
    <property type="match status" value="1"/>
</dbReference>
<dbReference type="PANTHER" id="PTHR14969:SF13">
    <property type="entry name" value="AT30094P"/>
    <property type="match status" value="1"/>
</dbReference>
<evidence type="ECO:0000313" key="3">
    <source>
        <dbReference type="EMBL" id="OLF13029.1"/>
    </source>
</evidence>
<keyword evidence="1" id="KW-0812">Transmembrane</keyword>
<evidence type="ECO:0000259" key="2">
    <source>
        <dbReference type="SMART" id="SM00014"/>
    </source>
</evidence>
<evidence type="ECO:0000256" key="1">
    <source>
        <dbReference type="SAM" id="Phobius"/>
    </source>
</evidence>
<dbReference type="InterPro" id="IPR036938">
    <property type="entry name" value="PAP2/HPO_sf"/>
</dbReference>
<keyword evidence="4" id="KW-1185">Reference proteome</keyword>
<proteinExistence type="predicted"/>
<keyword evidence="1" id="KW-0472">Membrane</keyword>